<reference evidence="2 3" key="1">
    <citation type="submission" date="2018-08" db="EMBL/GenBank/DDBJ databases">
        <title>A genome reference for cultivated species of the human gut microbiota.</title>
        <authorList>
            <person name="Zou Y."/>
            <person name="Xue W."/>
            <person name="Luo G."/>
        </authorList>
    </citation>
    <scope>NUCLEOTIDE SEQUENCE [LARGE SCALE GENOMIC DNA]</scope>
    <source>
        <strain evidence="2 3">AM40-30BH</strain>
    </source>
</reference>
<dbReference type="InterPro" id="IPR038653">
    <property type="entry name" value="Put_CMD_sf"/>
</dbReference>
<evidence type="ECO:0000313" key="2">
    <source>
        <dbReference type="EMBL" id="RHB37714.1"/>
    </source>
</evidence>
<dbReference type="RefSeq" id="WP_025866522.1">
    <property type="nucleotide sequence ID" value="NZ_CABJFV010000002.1"/>
</dbReference>
<comment type="caution">
    <text evidence="2">The sequence shown here is derived from an EMBL/GenBank/DDBJ whole genome shotgun (WGS) entry which is preliminary data.</text>
</comment>
<protein>
    <recommendedName>
        <fullName evidence="4">T9SS C-terminal target domain-containing protein</fullName>
    </recommendedName>
</protein>
<accession>A0A413VW28</accession>
<sequence>MKKQLLMVLCAAVSCSWASAQGNVSSQIKGDFDIQNTWEKTDGIYPEGWYASNVDRVLKFPIVFGDADRTTTGGKSIKMVNDFCGAMGLGANAPAFVSLGEFWSYAWCKLVLFGSGSKILASDGGTHGGVEFTSQPDSIVGYIKRQHGVDTGKKEGEQNLNEKAQILAYFWTGTTKSQVKSGLSLKEKEDVEPQEMVDRDKDVLGMITEGVTKSEDFSLVATVDKFIEGDYEDWTYVSLPVNYLTDGVPEKANVIISSAEYFNDKTIGKGNTLWADDFKFIYNSKLKSITINGTPLEGFNKDTYMYVLQGEFPAKDDIVAISDGKGAKVDIQEGDNIMKIVVTGNDGASNQHVYSLVRKGTTFGATAIALNDVKLEDFDPAVTSYDGLEMTNGVYPVVSVNSDPNLTSVDMQLSTSEHTVTIVVTDKVNGADHTYTLKFTPSDKIMNGSQIKGDFEKQVQWGPDALNEERWGTVADGWYSSNVTQMGSMNFVMVEKESHVVGDDKLAVKMINGRPGAMGIESNAPGYIALGRPWVYADMIGLMSSIYPGGIPDTDDSDGGTIGGVNFSYQPDSIIGYYKRTYADAGSKLAGTNLNEEAKIIAYLWKGTSTSMAPATGDLFTSTGSSWQLLIDRDIDILGTKNGGEAAGGITLIASAEETVKELADWTRISVPLNYVSDEKPEKANVIISSADYFNRTRIGNGNTLSADNVAFVYNSKLKSITISGTALTGFDKDTYEYAVDGVMPVVADVVAEADGKGATVEVTAAGKVLTITVKGNDIADNAANYHTYTLTFKGGVGVEQNTYNSLSIKGIESGVVVEGAQLEELIEVYSVQGMLVAQSTVNGTMTIHGLSSNTIYLVKIGSYVTRVMTK</sequence>
<dbReference type="PROSITE" id="PS51257">
    <property type="entry name" value="PROKAR_LIPOPROTEIN"/>
    <property type="match status" value="1"/>
</dbReference>
<keyword evidence="1" id="KW-0732">Signal</keyword>
<dbReference type="Gene3D" id="2.60.120.890">
    <property type="entry name" value="BT2081, beta-jelly-roll domain"/>
    <property type="match status" value="2"/>
</dbReference>
<gene>
    <name evidence="2" type="ORF">DW888_03880</name>
</gene>
<feature type="signal peptide" evidence="1">
    <location>
        <begin position="1"/>
        <end position="20"/>
    </location>
</feature>
<dbReference type="GeneID" id="69500920"/>
<organism evidence="2 3">
    <name type="scientific">Bacteroides nordii</name>
    <dbReference type="NCBI Taxonomy" id="291645"/>
    <lineage>
        <taxon>Bacteria</taxon>
        <taxon>Pseudomonadati</taxon>
        <taxon>Bacteroidota</taxon>
        <taxon>Bacteroidia</taxon>
        <taxon>Bacteroidales</taxon>
        <taxon>Bacteroidaceae</taxon>
        <taxon>Bacteroides</taxon>
    </lineage>
</organism>
<evidence type="ECO:0000256" key="1">
    <source>
        <dbReference type="SAM" id="SignalP"/>
    </source>
</evidence>
<feature type="chain" id="PRO_5019481341" description="T9SS C-terminal target domain-containing protein" evidence="1">
    <location>
        <begin position="21"/>
        <end position="871"/>
    </location>
</feature>
<name>A0A413VW28_9BACE</name>
<dbReference type="EMBL" id="QSGO01000002">
    <property type="protein sequence ID" value="RHB37714.1"/>
    <property type="molecule type" value="Genomic_DNA"/>
</dbReference>
<dbReference type="Proteomes" id="UP000284379">
    <property type="component" value="Unassembled WGS sequence"/>
</dbReference>
<dbReference type="AlphaFoldDB" id="A0A413VW28"/>
<evidence type="ECO:0008006" key="4">
    <source>
        <dbReference type="Google" id="ProtNLM"/>
    </source>
</evidence>
<proteinExistence type="predicted"/>
<evidence type="ECO:0000313" key="3">
    <source>
        <dbReference type="Proteomes" id="UP000284379"/>
    </source>
</evidence>